<accession>A0AAW6U402</accession>
<keyword evidence="3" id="KW-1185">Reference proteome</keyword>
<sequence>MKSTKNHLICGLFVVMSLIVGGPAQSSGAAEGMTLARTDAGYLVTFGDAPCARFTTPELAKCAPPRVEVTKVADGWQHVRMTWDAAEPVAQDELSIRFDLAVEPDFWWAPHLAPYDGYVIAQHVFRAPAMIVQRRSLTLAIAPDLDAVGRRADNPWFMDYDATQNKMWLGMTLTDIPEHVLFRKTPGMTFAPGPVELSFFVTAYHDAGAVRNPWSKVAAFQWKRWGSPLYAKGEPLPAPLTNYVKHTYDWAFDGWGGFVWQEFDLNGVRVGAPQFIVNISQSPNYPGPWYQREFLSIWNQAWFSSLRSASGLFRYARQTGDDELLRKARLTKALALAAPMKDGLFPAVIGTPNETVEVEGKKLLRPRGWEHASWSNSNRCPHDHGISTQWYHVLDASWTALLMLRWYEDLERDERLLDYACAYADRLLSLQDAEGFFPGWLHPETHKPGPVMNRTPETSMSVTFLLKLAEMTGRIKYGNAAVRAMDAVVKEIIPEGRWEDFETYWSCCGWGRDRYLGKKIARNAMHKQNSLAIFWTAEALLATFRTTNEPRYLEWGRRTLDELSMCQQVWQPPFIYVPALGGFGVMNCDGEWNDSRQTLFAELFLDYYRETGEPTYFERGVAALKSGFIMMYCPENPAVRAMWEKVYPWFGPKDYGFTMENYGHGGRTSLEGEGMGVFTIYDWGNGAAAEAAMRILDRWGHVYIDHSRRQVFGIDRVQVRRSGSGWELINETAESRSLRVVFDDGSVQTVPVAGKATVRLPDQRQATPAQP</sequence>
<dbReference type="InterPro" id="IPR008928">
    <property type="entry name" value="6-hairpin_glycosidase_sf"/>
</dbReference>
<comment type="caution">
    <text evidence="2">The sequence shown here is derived from an EMBL/GenBank/DDBJ whole genome shotgun (WGS) entry which is preliminary data.</text>
</comment>
<organism evidence="2 3">
    <name type="scientific">Anaerobaca lacustris</name>
    <dbReference type="NCBI Taxonomy" id="3044600"/>
    <lineage>
        <taxon>Bacteria</taxon>
        <taxon>Pseudomonadati</taxon>
        <taxon>Planctomycetota</taxon>
        <taxon>Phycisphaerae</taxon>
        <taxon>Sedimentisphaerales</taxon>
        <taxon>Anaerobacaceae</taxon>
        <taxon>Anaerobaca</taxon>
    </lineage>
</organism>
<dbReference type="GO" id="GO:0005975">
    <property type="term" value="P:carbohydrate metabolic process"/>
    <property type="evidence" value="ECO:0007669"/>
    <property type="project" value="InterPro"/>
</dbReference>
<dbReference type="Proteomes" id="UP001431776">
    <property type="component" value="Unassembled WGS sequence"/>
</dbReference>
<dbReference type="AlphaFoldDB" id="A0AAW6U402"/>
<reference evidence="2" key="1">
    <citation type="submission" date="2023-05" db="EMBL/GenBank/DDBJ databases">
        <title>Anaerotaeda fermentans gen. nov., sp. nov., a novel anaerobic planctomycete of the new family within the order Sedimentisphaerales isolated from Taman Peninsula, Russia.</title>
        <authorList>
            <person name="Khomyakova M.A."/>
            <person name="Merkel A.Y."/>
            <person name="Slobodkin A.I."/>
        </authorList>
    </citation>
    <scope>NUCLEOTIDE SEQUENCE</scope>
    <source>
        <strain evidence="2">M17dextr</strain>
    </source>
</reference>
<feature type="chain" id="PRO_5043397992" evidence="1">
    <location>
        <begin position="27"/>
        <end position="771"/>
    </location>
</feature>
<gene>
    <name evidence="2" type="ORF">QJ522_19655</name>
</gene>
<dbReference type="RefSeq" id="WP_349246695.1">
    <property type="nucleotide sequence ID" value="NZ_JASCXX010000032.1"/>
</dbReference>
<keyword evidence="1" id="KW-0732">Signal</keyword>
<evidence type="ECO:0000313" key="2">
    <source>
        <dbReference type="EMBL" id="MDI6451287.1"/>
    </source>
</evidence>
<dbReference type="SUPFAM" id="SSF48208">
    <property type="entry name" value="Six-hairpin glycosidases"/>
    <property type="match status" value="2"/>
</dbReference>
<feature type="signal peptide" evidence="1">
    <location>
        <begin position="1"/>
        <end position="26"/>
    </location>
</feature>
<evidence type="ECO:0000313" key="3">
    <source>
        <dbReference type="Proteomes" id="UP001431776"/>
    </source>
</evidence>
<evidence type="ECO:0000256" key="1">
    <source>
        <dbReference type="SAM" id="SignalP"/>
    </source>
</evidence>
<proteinExistence type="predicted"/>
<name>A0AAW6U402_9BACT</name>
<dbReference type="EMBL" id="JASCXX010000032">
    <property type="protein sequence ID" value="MDI6451287.1"/>
    <property type="molecule type" value="Genomic_DNA"/>
</dbReference>
<protein>
    <submittedName>
        <fullName evidence="2">Uncharacterized protein</fullName>
    </submittedName>
</protein>